<keyword evidence="3" id="KW-1185">Reference proteome</keyword>
<protein>
    <submittedName>
        <fullName evidence="2">Uncharacterized protein</fullName>
    </submittedName>
</protein>
<evidence type="ECO:0000313" key="3">
    <source>
        <dbReference type="Proteomes" id="UP000255165"/>
    </source>
</evidence>
<sequence>MAKRVAKKLQGKGRDARDWLVCEGPGLMSVTASQSNGLRAALLFNLLLESLDAAGYDVSTNAKAEGPACASILGFDVSFKVRERSKREIVPLTPEQQDVNTKKGYEFFREDYRYHPTNEFDISAIEPHGTHELAKISDSRTTRVETKVADFVVRLRELAIRRHVRAEIDAERRIVAEARAQEQRRRAEVRRVALERLKQVEELATRLERANRLRGLANIFESNCLSSKDGVIDAQWIRRAADWLDPTVAGRWHEVDEPEACEP</sequence>
<dbReference type="EMBL" id="QKWJ01000019">
    <property type="protein sequence ID" value="RDK09144.1"/>
    <property type="molecule type" value="Genomic_DNA"/>
</dbReference>
<accession>A0A370NU81</accession>
<proteinExistence type="predicted"/>
<evidence type="ECO:0000313" key="2">
    <source>
        <dbReference type="EMBL" id="RDK09144.1"/>
    </source>
</evidence>
<reference evidence="3" key="1">
    <citation type="submission" date="2018-06" db="EMBL/GenBank/DDBJ databases">
        <authorList>
            <person name="Feng T."/>
            <person name="Jeon C.O."/>
        </authorList>
    </citation>
    <scope>NUCLEOTIDE SEQUENCE [LARGE SCALE GENOMIC DNA]</scope>
    <source>
        <strain evidence="3">S23</strain>
    </source>
</reference>
<organism evidence="2 3">
    <name type="scientific">Cupriavidus lacunae</name>
    <dbReference type="NCBI Taxonomy" id="2666307"/>
    <lineage>
        <taxon>Bacteria</taxon>
        <taxon>Pseudomonadati</taxon>
        <taxon>Pseudomonadota</taxon>
        <taxon>Betaproteobacteria</taxon>
        <taxon>Burkholderiales</taxon>
        <taxon>Burkholderiaceae</taxon>
        <taxon>Cupriavidus</taxon>
    </lineage>
</organism>
<keyword evidence="1" id="KW-0175">Coiled coil</keyword>
<evidence type="ECO:0000256" key="1">
    <source>
        <dbReference type="SAM" id="Coils"/>
    </source>
</evidence>
<dbReference type="AlphaFoldDB" id="A0A370NU81"/>
<gene>
    <name evidence="2" type="ORF">DN412_17030</name>
</gene>
<name>A0A370NU81_9BURK</name>
<feature type="coiled-coil region" evidence="1">
    <location>
        <begin position="177"/>
        <end position="210"/>
    </location>
</feature>
<dbReference type="Proteomes" id="UP000255165">
    <property type="component" value="Unassembled WGS sequence"/>
</dbReference>
<comment type="caution">
    <text evidence="2">The sequence shown here is derived from an EMBL/GenBank/DDBJ whole genome shotgun (WGS) entry which is preliminary data.</text>
</comment>